<dbReference type="Proteomes" id="UP000230638">
    <property type="component" value="Unassembled WGS sequence"/>
</dbReference>
<protein>
    <submittedName>
        <fullName evidence="2">Uncharacterized protein</fullName>
    </submittedName>
</protein>
<keyword evidence="1" id="KW-0472">Membrane</keyword>
<accession>A0A2H0CVR2</accession>
<feature type="transmembrane region" description="Helical" evidence="1">
    <location>
        <begin position="46"/>
        <end position="63"/>
    </location>
</feature>
<feature type="transmembrane region" description="Helical" evidence="1">
    <location>
        <begin position="20"/>
        <end position="40"/>
    </location>
</feature>
<dbReference type="EMBL" id="PCTL01000001">
    <property type="protein sequence ID" value="PIP74002.1"/>
    <property type="molecule type" value="Genomic_DNA"/>
</dbReference>
<proteinExistence type="predicted"/>
<dbReference type="AlphaFoldDB" id="A0A2H0CVR2"/>
<organism evidence="2 3">
    <name type="scientific">Candidatus Lloydbacteria bacterium CG22_combo_CG10-13_8_21_14_all_47_15</name>
    <dbReference type="NCBI Taxonomy" id="1974635"/>
    <lineage>
        <taxon>Bacteria</taxon>
        <taxon>Candidatus Lloydiibacteriota</taxon>
    </lineage>
</organism>
<gene>
    <name evidence="2" type="ORF">COW88_00295</name>
</gene>
<comment type="caution">
    <text evidence="2">The sequence shown here is derived from an EMBL/GenBank/DDBJ whole genome shotgun (WGS) entry which is preliminary data.</text>
</comment>
<reference evidence="2 3" key="1">
    <citation type="submission" date="2017-09" db="EMBL/GenBank/DDBJ databases">
        <title>Depth-based differentiation of microbial function through sediment-hosted aquifers and enrichment of novel symbionts in the deep terrestrial subsurface.</title>
        <authorList>
            <person name="Probst A.J."/>
            <person name="Ladd B."/>
            <person name="Jarett J.K."/>
            <person name="Geller-Mcgrath D.E."/>
            <person name="Sieber C.M."/>
            <person name="Emerson J.B."/>
            <person name="Anantharaman K."/>
            <person name="Thomas B.C."/>
            <person name="Malmstrom R."/>
            <person name="Stieglmeier M."/>
            <person name="Klingl A."/>
            <person name="Woyke T."/>
            <person name="Ryan C.M."/>
            <person name="Banfield J.F."/>
        </authorList>
    </citation>
    <scope>NUCLEOTIDE SEQUENCE [LARGE SCALE GENOMIC DNA]</scope>
    <source>
        <strain evidence="2">CG22_combo_CG10-13_8_21_14_all_47_15</strain>
    </source>
</reference>
<name>A0A2H0CVR2_9BACT</name>
<sequence length="66" mass="7957">MFSARSIFFASFARKVIHIFVKILLFLCTQCMIIKIIAINTNAKKFLIFNFYFFKIFLHGRVYRVR</sequence>
<keyword evidence="1" id="KW-0812">Transmembrane</keyword>
<evidence type="ECO:0000256" key="1">
    <source>
        <dbReference type="SAM" id="Phobius"/>
    </source>
</evidence>
<evidence type="ECO:0000313" key="3">
    <source>
        <dbReference type="Proteomes" id="UP000230638"/>
    </source>
</evidence>
<evidence type="ECO:0000313" key="2">
    <source>
        <dbReference type="EMBL" id="PIP74002.1"/>
    </source>
</evidence>
<keyword evidence="1" id="KW-1133">Transmembrane helix</keyword>